<dbReference type="AlphaFoldDB" id="A0A5C0UG66"/>
<sequence>MKNIDMYFKINDLKSNMRKLNNKDQQLSNEIKKIRNHICLMNNNNIDLIETKSMWSLGYSPIKSKILLH</sequence>
<evidence type="ECO:0000313" key="2">
    <source>
        <dbReference type="EMBL" id="QEK38034.1"/>
    </source>
</evidence>
<dbReference type="EMBL" id="CP043315">
    <property type="protein sequence ID" value="QEK38034.1"/>
    <property type="molecule type" value="Genomic_DNA"/>
</dbReference>
<keyword evidence="1" id="KW-0175">Coiled coil</keyword>
<gene>
    <name evidence="2" type="ORF">FZC35_01435</name>
</gene>
<name>A0A5C0UG66_9PROT</name>
<evidence type="ECO:0000313" key="3">
    <source>
        <dbReference type="Proteomes" id="UP000325155"/>
    </source>
</evidence>
<dbReference type="OrthoDB" id="10002378at2"/>
<dbReference type="KEGG" id="cip:FZC35_01435"/>
<dbReference type="Proteomes" id="UP000325155">
    <property type="component" value="Chromosome"/>
</dbReference>
<proteinExistence type="predicted"/>
<evidence type="ECO:0000256" key="1">
    <source>
        <dbReference type="SAM" id="Coils"/>
    </source>
</evidence>
<organism evidence="2 3">
    <name type="scientific">Candidatus Cytomitobacter indipagum</name>
    <dbReference type="NCBI Taxonomy" id="2601575"/>
    <lineage>
        <taxon>Bacteria</taxon>
        <taxon>Pseudomonadati</taxon>
        <taxon>Pseudomonadota</taxon>
        <taxon>Alphaproteobacteria</taxon>
        <taxon>Holosporales</taxon>
        <taxon>Holosporaceae</taxon>
        <taxon>Candidatus Cytomitobacter</taxon>
    </lineage>
</organism>
<keyword evidence="3" id="KW-1185">Reference proteome</keyword>
<reference evidence="2 3" key="1">
    <citation type="submission" date="2019-08" db="EMBL/GenBank/DDBJ databases">
        <title>Highly reduced genomes of protist endosymbionts show evolutionary convergence.</title>
        <authorList>
            <person name="George E."/>
            <person name="Husnik F."/>
            <person name="Tashyreva D."/>
            <person name="Prokopchuk G."/>
            <person name="Horak A."/>
            <person name="Kwong W.K."/>
            <person name="Lukes J."/>
            <person name="Keeling P.J."/>
        </authorList>
    </citation>
    <scope>NUCLEOTIDE SEQUENCE [LARGE SCALE GENOMIC DNA]</scope>
    <source>
        <strain evidence="2">1605</strain>
    </source>
</reference>
<accession>A0A5C0UG66</accession>
<feature type="coiled-coil region" evidence="1">
    <location>
        <begin position="10"/>
        <end position="37"/>
    </location>
</feature>
<protein>
    <submittedName>
        <fullName evidence="2">Uncharacterized protein</fullName>
    </submittedName>
</protein>